<dbReference type="SMART" id="SM00342">
    <property type="entry name" value="HTH_ARAC"/>
    <property type="match status" value="1"/>
</dbReference>
<dbReference type="Pfam" id="PF12833">
    <property type="entry name" value="HTH_18"/>
    <property type="match status" value="1"/>
</dbReference>
<keyword evidence="6" id="KW-0805">Transcription regulation</keyword>
<dbReference type="PROSITE" id="PS01124">
    <property type="entry name" value="HTH_ARAC_FAMILY_2"/>
    <property type="match status" value="1"/>
</dbReference>
<evidence type="ECO:0000256" key="5">
    <source>
        <dbReference type="ARBA" id="ARBA00023012"/>
    </source>
</evidence>
<feature type="domain" description="Response regulatory" evidence="12">
    <location>
        <begin position="2"/>
        <end position="119"/>
    </location>
</feature>
<dbReference type="GO" id="GO:0005737">
    <property type="term" value="C:cytoplasm"/>
    <property type="evidence" value="ECO:0007669"/>
    <property type="project" value="UniProtKB-SubCell"/>
</dbReference>
<dbReference type="Gene3D" id="3.40.50.2300">
    <property type="match status" value="1"/>
</dbReference>
<reference evidence="13" key="1">
    <citation type="journal article" date="2021" name="PeerJ">
        <title>Extensive microbial diversity within the chicken gut microbiome revealed by metagenomics and culture.</title>
        <authorList>
            <person name="Gilroy R."/>
            <person name="Ravi A."/>
            <person name="Getino M."/>
            <person name="Pursley I."/>
            <person name="Horton D.L."/>
            <person name="Alikhan N.F."/>
            <person name="Baker D."/>
            <person name="Gharbi K."/>
            <person name="Hall N."/>
            <person name="Watson M."/>
            <person name="Adriaenssens E.M."/>
            <person name="Foster-Nyarko E."/>
            <person name="Jarju S."/>
            <person name="Secka A."/>
            <person name="Antonio M."/>
            <person name="Oren A."/>
            <person name="Chaudhuri R.R."/>
            <person name="La Ragione R."/>
            <person name="Hildebrand F."/>
            <person name="Pallen M.J."/>
        </authorList>
    </citation>
    <scope>NUCLEOTIDE SEQUENCE</scope>
    <source>
        <strain evidence="13">14324</strain>
    </source>
</reference>
<dbReference type="GO" id="GO:0043565">
    <property type="term" value="F:sequence-specific DNA binding"/>
    <property type="evidence" value="ECO:0007669"/>
    <property type="project" value="InterPro"/>
</dbReference>
<evidence type="ECO:0000313" key="14">
    <source>
        <dbReference type="Proteomes" id="UP000824041"/>
    </source>
</evidence>
<evidence type="ECO:0000313" key="13">
    <source>
        <dbReference type="EMBL" id="HIZ23439.1"/>
    </source>
</evidence>
<evidence type="ECO:0000259" key="12">
    <source>
        <dbReference type="PROSITE" id="PS50110"/>
    </source>
</evidence>
<keyword evidence="4 10" id="KW-0597">Phosphoprotein</keyword>
<dbReference type="PROSITE" id="PS00041">
    <property type="entry name" value="HTH_ARAC_FAMILY_1"/>
    <property type="match status" value="1"/>
</dbReference>
<reference evidence="13" key="2">
    <citation type="submission" date="2021-04" db="EMBL/GenBank/DDBJ databases">
        <authorList>
            <person name="Gilroy R."/>
        </authorList>
    </citation>
    <scope>NUCLEOTIDE SEQUENCE</scope>
    <source>
        <strain evidence="13">14324</strain>
    </source>
</reference>
<dbReference type="PRINTS" id="PR00032">
    <property type="entry name" value="HTHARAC"/>
</dbReference>
<dbReference type="AlphaFoldDB" id="A0A9D2DUU9"/>
<name>A0A9D2DUU9_9FIRM</name>
<dbReference type="InterPro" id="IPR001789">
    <property type="entry name" value="Sig_transdc_resp-reg_receiver"/>
</dbReference>
<gene>
    <name evidence="13" type="ORF">IAA21_11710</name>
</gene>
<sequence>MKLLIVDDEELTRTGVVSSIDWASLGISQVLEADDGLHGLETARRFKPEIILCDVRMPRMDGITMLERLETILPDSVPIFMSGYSDKEYLKAAIKLKAVNYIEKPLNPQEIRDAVLEAKDLYLEKQRLHHGETLHSMETASRLALQLTVPFGANKEIIEHLWGELSLNWNAGTCFTTFIVQMDTASDSDEPLKREHLHKFQDFLAGLHMNCIYVEKRLRYLVYFVYGQNRPSSSVLERIGHFLGSQYEAAGKYFLAAGETAVGVHRACRSYASAVILLQSSFFFPCNFFLYGELLESLPNNPGVSLPSSLESDFREALTAKDRSSCSEILKLLEAYFYKNHSLLQNQAKDLYYKLLLSIESARKQLKIPGPSKEQENIVDVMVGCFSFLDLHQILKERTEDFFKSAEETRQEHPTIFLIKEYISQNYMHETLSVKDISSHVFLSASYVCTFFKNETGQTLNQYLTEYRMERAKQLLEDPRYKISDISSKVGYSDGNYFGKSFKKYSGLSPSEYREKMTQ</sequence>
<dbReference type="Proteomes" id="UP000824041">
    <property type="component" value="Unassembled WGS sequence"/>
</dbReference>
<protein>
    <recommendedName>
        <fullName evidence="2">Stage 0 sporulation protein A homolog</fullName>
    </recommendedName>
</protein>
<keyword evidence="7" id="KW-0238">DNA-binding</keyword>
<evidence type="ECO:0000256" key="10">
    <source>
        <dbReference type="PROSITE-ProRule" id="PRU00169"/>
    </source>
</evidence>
<feature type="modified residue" description="4-aspartylphosphate" evidence="10">
    <location>
        <position position="54"/>
    </location>
</feature>
<evidence type="ECO:0000256" key="6">
    <source>
        <dbReference type="ARBA" id="ARBA00023015"/>
    </source>
</evidence>
<proteinExistence type="predicted"/>
<dbReference type="SUPFAM" id="SSF52172">
    <property type="entry name" value="CheY-like"/>
    <property type="match status" value="1"/>
</dbReference>
<dbReference type="InterPro" id="IPR011006">
    <property type="entry name" value="CheY-like_superfamily"/>
</dbReference>
<dbReference type="EMBL" id="DXBU01000155">
    <property type="protein sequence ID" value="HIZ23439.1"/>
    <property type="molecule type" value="Genomic_DNA"/>
</dbReference>
<evidence type="ECO:0000256" key="1">
    <source>
        <dbReference type="ARBA" id="ARBA00004496"/>
    </source>
</evidence>
<dbReference type="GO" id="GO:0003700">
    <property type="term" value="F:DNA-binding transcription factor activity"/>
    <property type="evidence" value="ECO:0007669"/>
    <property type="project" value="InterPro"/>
</dbReference>
<keyword evidence="3" id="KW-0963">Cytoplasm</keyword>
<organism evidence="13 14">
    <name type="scientific">Candidatus Blautia faecigallinarum</name>
    <dbReference type="NCBI Taxonomy" id="2838488"/>
    <lineage>
        <taxon>Bacteria</taxon>
        <taxon>Bacillati</taxon>
        <taxon>Bacillota</taxon>
        <taxon>Clostridia</taxon>
        <taxon>Lachnospirales</taxon>
        <taxon>Lachnospiraceae</taxon>
        <taxon>Blautia</taxon>
    </lineage>
</organism>
<comment type="function">
    <text evidence="9">May play the central regulatory role in sporulation. It may be an element of the effector pathway responsible for the activation of sporulation genes in response to nutritional stress. Spo0A may act in concert with spo0H (a sigma factor) to control the expression of some genes that are critical to the sporulation process.</text>
</comment>
<dbReference type="InterPro" id="IPR018060">
    <property type="entry name" value="HTH_AraC"/>
</dbReference>
<evidence type="ECO:0000259" key="11">
    <source>
        <dbReference type="PROSITE" id="PS01124"/>
    </source>
</evidence>
<comment type="subcellular location">
    <subcellularLocation>
        <location evidence="1">Cytoplasm</location>
    </subcellularLocation>
</comment>
<dbReference type="PANTHER" id="PTHR42713:SF3">
    <property type="entry name" value="TRANSCRIPTIONAL REGULATORY PROTEIN HPTR"/>
    <property type="match status" value="1"/>
</dbReference>
<evidence type="ECO:0000256" key="4">
    <source>
        <dbReference type="ARBA" id="ARBA00022553"/>
    </source>
</evidence>
<evidence type="ECO:0000256" key="9">
    <source>
        <dbReference type="ARBA" id="ARBA00024867"/>
    </source>
</evidence>
<dbReference type="CDD" id="cd17536">
    <property type="entry name" value="REC_YesN-like"/>
    <property type="match status" value="1"/>
</dbReference>
<keyword evidence="5" id="KW-0902">Two-component regulatory system</keyword>
<dbReference type="InterPro" id="IPR051552">
    <property type="entry name" value="HptR"/>
</dbReference>
<dbReference type="PROSITE" id="PS50110">
    <property type="entry name" value="RESPONSE_REGULATORY"/>
    <property type="match status" value="1"/>
</dbReference>
<feature type="domain" description="HTH araC/xylS-type" evidence="11">
    <location>
        <begin position="417"/>
        <end position="516"/>
    </location>
</feature>
<comment type="caution">
    <text evidence="13">The sequence shown here is derived from an EMBL/GenBank/DDBJ whole genome shotgun (WGS) entry which is preliminary data.</text>
</comment>
<dbReference type="InterPro" id="IPR018062">
    <property type="entry name" value="HTH_AraC-typ_CS"/>
</dbReference>
<evidence type="ECO:0000256" key="7">
    <source>
        <dbReference type="ARBA" id="ARBA00023125"/>
    </source>
</evidence>
<dbReference type="InterPro" id="IPR009057">
    <property type="entry name" value="Homeodomain-like_sf"/>
</dbReference>
<dbReference type="Gene3D" id="1.10.10.60">
    <property type="entry name" value="Homeodomain-like"/>
    <property type="match status" value="2"/>
</dbReference>
<dbReference type="InterPro" id="IPR020449">
    <property type="entry name" value="Tscrpt_reg_AraC-type_HTH"/>
</dbReference>
<dbReference type="Pfam" id="PF00072">
    <property type="entry name" value="Response_reg"/>
    <property type="match status" value="1"/>
</dbReference>
<accession>A0A9D2DUU9</accession>
<dbReference type="SUPFAM" id="SSF46689">
    <property type="entry name" value="Homeodomain-like"/>
    <property type="match status" value="2"/>
</dbReference>
<dbReference type="PANTHER" id="PTHR42713">
    <property type="entry name" value="HISTIDINE KINASE-RELATED"/>
    <property type="match status" value="1"/>
</dbReference>
<keyword evidence="8" id="KW-0804">Transcription</keyword>
<evidence type="ECO:0000256" key="2">
    <source>
        <dbReference type="ARBA" id="ARBA00018672"/>
    </source>
</evidence>
<dbReference type="SMART" id="SM00448">
    <property type="entry name" value="REC"/>
    <property type="match status" value="1"/>
</dbReference>
<evidence type="ECO:0000256" key="8">
    <source>
        <dbReference type="ARBA" id="ARBA00023163"/>
    </source>
</evidence>
<evidence type="ECO:0000256" key="3">
    <source>
        <dbReference type="ARBA" id="ARBA00022490"/>
    </source>
</evidence>
<dbReference type="GO" id="GO:0000160">
    <property type="term" value="P:phosphorelay signal transduction system"/>
    <property type="evidence" value="ECO:0007669"/>
    <property type="project" value="UniProtKB-KW"/>
</dbReference>